<evidence type="ECO:0000256" key="3">
    <source>
        <dbReference type="ARBA" id="ARBA00023048"/>
    </source>
</evidence>
<evidence type="ECO:0000313" key="7">
    <source>
        <dbReference type="Proteomes" id="UP000078431"/>
    </source>
</evidence>
<evidence type="ECO:0000256" key="4">
    <source>
        <dbReference type="SAM" id="MobiDB-lite"/>
    </source>
</evidence>
<accession>A0AA91EHL0</accession>
<dbReference type="Gene3D" id="2.60.200.60">
    <property type="match status" value="1"/>
</dbReference>
<dbReference type="CDD" id="cd14744">
    <property type="entry name" value="PAAR_CT_2"/>
    <property type="match status" value="1"/>
</dbReference>
<dbReference type="InterPro" id="IPR036302">
    <property type="entry name" value="Pyosin/cloacin_T_dom_sf"/>
</dbReference>
<dbReference type="InterPro" id="IPR008727">
    <property type="entry name" value="PAAR_motif"/>
</dbReference>
<feature type="region of interest" description="Disordered" evidence="4">
    <location>
        <begin position="127"/>
        <end position="162"/>
    </location>
</feature>
<evidence type="ECO:0000256" key="2">
    <source>
        <dbReference type="ARBA" id="ARBA00023022"/>
    </source>
</evidence>
<reference evidence="6 7" key="1">
    <citation type="submission" date="2016-04" db="EMBL/GenBank/DDBJ databases">
        <title>ATOL: Assembling a taxonomically balanced genome-scale reconstruction of the evolutionary history of the Enterobacteriaceae.</title>
        <authorList>
            <person name="Plunkett G.III."/>
            <person name="Neeno-Eckwall E.C."/>
            <person name="Glasner J.D."/>
            <person name="Perna N.T."/>
        </authorList>
    </citation>
    <scope>NUCLEOTIDE SEQUENCE [LARGE SCALE GENOMIC DNA]</scope>
    <source>
        <strain evidence="6 7">ATCC 12841</strain>
    </source>
</reference>
<evidence type="ECO:0000256" key="1">
    <source>
        <dbReference type="ARBA" id="ARBA00022529"/>
    </source>
</evidence>
<dbReference type="GO" id="GO:0042742">
    <property type="term" value="P:defense response to bacterium"/>
    <property type="evidence" value="ECO:0007669"/>
    <property type="project" value="UniProtKB-KW"/>
</dbReference>
<dbReference type="Pfam" id="PF05488">
    <property type="entry name" value="PAAR_motif"/>
    <property type="match status" value="1"/>
</dbReference>
<dbReference type="SUPFAM" id="SSF69369">
    <property type="entry name" value="Cloacin translocation domain"/>
    <property type="match status" value="1"/>
</dbReference>
<keyword evidence="1" id="KW-0929">Antimicrobial</keyword>
<dbReference type="InterPro" id="IPR016128">
    <property type="entry name" value="Pyosin/cloacin_T_dom"/>
</dbReference>
<evidence type="ECO:0000313" key="6">
    <source>
        <dbReference type="EMBL" id="OAT57936.1"/>
    </source>
</evidence>
<keyword evidence="7" id="KW-1185">Reference proteome</keyword>
<organism evidence="6 7">
    <name type="scientific">Obesumbacterium proteus ATCC 12841</name>
    <dbReference type="NCBI Taxonomy" id="1354268"/>
    <lineage>
        <taxon>Bacteria</taxon>
        <taxon>Pseudomonadati</taxon>
        <taxon>Pseudomonadota</taxon>
        <taxon>Gammaproteobacteria</taxon>
        <taxon>Enterobacterales</taxon>
        <taxon>Hafniaceae</taxon>
        <taxon>Obesumbacterium</taxon>
    </lineage>
</organism>
<evidence type="ECO:0000259" key="5">
    <source>
        <dbReference type="Pfam" id="PF06958"/>
    </source>
</evidence>
<dbReference type="AlphaFoldDB" id="A0AA91EHL0"/>
<comment type="caution">
    <text evidence="6">The sequence shown here is derived from an EMBL/GenBank/DDBJ whole genome shotgun (WGS) entry which is preliminary data.</text>
</comment>
<dbReference type="GO" id="GO:0031640">
    <property type="term" value="P:killing of cells of another organism"/>
    <property type="evidence" value="ECO:0007669"/>
    <property type="project" value="UniProtKB-KW"/>
</dbReference>
<name>A0AA91EHL0_9GAMM</name>
<feature type="region of interest" description="Disordered" evidence="4">
    <location>
        <begin position="178"/>
        <end position="199"/>
    </location>
</feature>
<keyword evidence="3" id="KW-0078">Bacteriocin</keyword>
<proteinExistence type="predicted"/>
<feature type="domain" description="Pyosin/cloacin translocation" evidence="5">
    <location>
        <begin position="290"/>
        <end position="426"/>
    </location>
</feature>
<protein>
    <recommendedName>
        <fullName evidence="5">Pyosin/cloacin translocation domain-containing protein</fullName>
    </recommendedName>
</protein>
<sequence length="562" mass="60722">MGYRPNIMGKGKALSCDKTTTGSKLIASLPTSQYRVYGHAVIRVGDSTTVCPKCGKCGRVIEGQPNFIIMGKMLAVDGAIVPCGCPSGSNRIIAPLGQWLGAGLSPAQQAAEKQVAKIAADATEQAENEAIEQAKRSMPVFAKSRERGDGNTEAGTGPETHENFATMGYFRAVPLPEPEQHTQSAKRPASPPPEPEKPWYKKLFGGASAAVPAVAAPVAASTVFPSGSAALEWVGGRFITAGSWAVRAVVPFGEIAAAGAGAPIAVALLGMMPRTLNSGEQDFINQMRLAQLAESGGKAPTRVRFRWEDDGHGRLSPKGYHTPTESGLSEVPVREMKLNTQTGLYEFTTEGVKPVTIYWNPDKLELDIPSNTGHQDSPSLPSSITVLPIPEKVGNDIESYPAPTEGDFEDYILVFLGTDMPPIYIYLSKPPVEFLDVELYSDFKRRSRQGKYEADHMPSAAAVRAHFKRLYPDADSEDLDAYAQDVASIVVPKEVHRKLSETYGGRNTDAQIEVDSRDLRAAVDRNLEAIRSALKEHGATDAKIEAARTKMHKLNDRMGLYK</sequence>
<keyword evidence="2" id="KW-0044">Antibiotic</keyword>
<dbReference type="RefSeq" id="WP_082790889.1">
    <property type="nucleotide sequence ID" value="NZ_LXEX01000054.1"/>
</dbReference>
<dbReference type="Pfam" id="PF06958">
    <property type="entry name" value="Pyocin_S"/>
    <property type="match status" value="1"/>
</dbReference>
<gene>
    <name evidence="6" type="ORF">M993_03680</name>
</gene>
<dbReference type="Proteomes" id="UP000078431">
    <property type="component" value="Unassembled WGS sequence"/>
</dbReference>
<dbReference type="EMBL" id="LXEX01000054">
    <property type="protein sequence ID" value="OAT57936.1"/>
    <property type="molecule type" value="Genomic_DNA"/>
</dbReference>